<dbReference type="VEuPathDB" id="FungiDB:HCDG_05197"/>
<accession>C6HGV6</accession>
<name>C6HGV6_AJECH</name>
<dbReference type="HOGENOM" id="CLU_1981034_0_0_1"/>
<organism evidence="1 2">
    <name type="scientific">Ajellomyces capsulatus (strain H143)</name>
    <name type="common">Darling's disease fungus</name>
    <name type="synonym">Histoplasma capsulatum</name>
    <dbReference type="NCBI Taxonomy" id="544712"/>
    <lineage>
        <taxon>Eukaryota</taxon>
        <taxon>Fungi</taxon>
        <taxon>Dikarya</taxon>
        <taxon>Ascomycota</taxon>
        <taxon>Pezizomycotina</taxon>
        <taxon>Eurotiomycetes</taxon>
        <taxon>Eurotiomycetidae</taxon>
        <taxon>Onygenales</taxon>
        <taxon>Ajellomycetaceae</taxon>
        <taxon>Histoplasma</taxon>
    </lineage>
</organism>
<dbReference type="AlphaFoldDB" id="C6HGV6"/>
<reference evidence="2" key="1">
    <citation type="submission" date="2009-05" db="EMBL/GenBank/DDBJ databases">
        <title>The genome sequence of Ajellomyces capsulatus strain H143.</title>
        <authorList>
            <person name="Champion M."/>
            <person name="Cuomo C.A."/>
            <person name="Ma L.-J."/>
            <person name="Henn M.R."/>
            <person name="Sil A."/>
            <person name="Goldman B."/>
            <person name="Young S.K."/>
            <person name="Kodira C.D."/>
            <person name="Zeng Q."/>
            <person name="Koehrsen M."/>
            <person name="Alvarado L."/>
            <person name="Berlin A.M."/>
            <person name="Borenstein D."/>
            <person name="Chen Z."/>
            <person name="Engels R."/>
            <person name="Freedman E."/>
            <person name="Gellesch M."/>
            <person name="Goldberg J."/>
            <person name="Griggs A."/>
            <person name="Gujja S."/>
            <person name="Heiman D.I."/>
            <person name="Hepburn T.A."/>
            <person name="Howarth C."/>
            <person name="Jen D."/>
            <person name="Larson L."/>
            <person name="Lewis B."/>
            <person name="Mehta T."/>
            <person name="Park D."/>
            <person name="Pearson M."/>
            <person name="Roberts A."/>
            <person name="Saif S."/>
            <person name="Shea T.D."/>
            <person name="Shenoy N."/>
            <person name="Sisk P."/>
            <person name="Stolte C."/>
            <person name="Sykes S."/>
            <person name="Walk T."/>
            <person name="White J."/>
            <person name="Yandava C."/>
            <person name="Klein B."/>
            <person name="McEwen J.G."/>
            <person name="Puccia R."/>
            <person name="Goldman G.H."/>
            <person name="Felipe M.S."/>
            <person name="Nino-Vega G."/>
            <person name="San-Blas G."/>
            <person name="Taylor J.W."/>
            <person name="Mendoza L."/>
            <person name="Galagan J.E."/>
            <person name="Nusbaum C."/>
            <person name="Birren B.W."/>
        </authorList>
    </citation>
    <scope>NUCLEOTIDE SEQUENCE [LARGE SCALE GENOMIC DNA]</scope>
    <source>
        <strain evidence="2">H143</strain>
    </source>
</reference>
<dbReference type="Proteomes" id="UP000002624">
    <property type="component" value="Unassembled WGS sequence"/>
</dbReference>
<sequence>MVNLGWACTLAIENSNSSPNFQYLLVVRDPHTNIASFRKQTDTNWPGASSRGLLVSCDQVQGFCQHPTQVSIQVAVKLSLKQGVVVFGSEPQVGSETMIVAPTGISGIEITHKEDCNDRAKILCCF</sequence>
<gene>
    <name evidence="1" type="ORF">HCDG_05197</name>
</gene>
<protein>
    <submittedName>
        <fullName evidence="1">Uncharacterized protein</fullName>
    </submittedName>
</protein>
<dbReference type="EMBL" id="GG692426">
    <property type="protein sequence ID" value="EER40608.1"/>
    <property type="molecule type" value="Genomic_DNA"/>
</dbReference>
<dbReference type="OrthoDB" id="10364269at2759"/>
<evidence type="ECO:0000313" key="1">
    <source>
        <dbReference type="EMBL" id="EER40608.1"/>
    </source>
</evidence>
<proteinExistence type="predicted"/>
<evidence type="ECO:0000313" key="2">
    <source>
        <dbReference type="Proteomes" id="UP000002624"/>
    </source>
</evidence>